<proteinExistence type="predicted"/>
<evidence type="ECO:0000313" key="2">
    <source>
        <dbReference type="EMBL" id="MBU2738269.1"/>
    </source>
</evidence>
<comment type="caution">
    <text evidence="2">The sequence shown here is derived from an EMBL/GenBank/DDBJ whole genome shotgun (WGS) entry which is preliminary data.</text>
</comment>
<keyword evidence="1" id="KW-0812">Transmembrane</keyword>
<keyword evidence="3" id="KW-1185">Reference proteome</keyword>
<name>A0ABS5ZQJ2_9PROT</name>
<reference evidence="2 3" key="1">
    <citation type="journal article" date="2021" name="ISME J.">
        <title>Genomic evolution of the class Acidithiobacillia: deep-branching Proteobacteria living in extreme acidic conditions.</title>
        <authorList>
            <person name="Moya-Beltran A."/>
            <person name="Beard S."/>
            <person name="Rojas-Villalobos C."/>
            <person name="Issotta F."/>
            <person name="Gallardo Y."/>
            <person name="Ulloa R."/>
            <person name="Giaveno A."/>
            <person name="Degli Esposti M."/>
            <person name="Johnson D.B."/>
            <person name="Quatrini R."/>
        </authorList>
    </citation>
    <scope>NUCLEOTIDE SEQUENCE [LARGE SCALE GENOMIC DNA]</scope>
    <source>
        <strain evidence="2 3">ATCC 19703</strain>
    </source>
</reference>
<feature type="transmembrane region" description="Helical" evidence="1">
    <location>
        <begin position="21"/>
        <end position="41"/>
    </location>
</feature>
<dbReference type="RefSeq" id="WP_215863266.1">
    <property type="nucleotide sequence ID" value="NZ_JABELD010000037.1"/>
</dbReference>
<evidence type="ECO:0000256" key="1">
    <source>
        <dbReference type="SAM" id="Phobius"/>
    </source>
</evidence>
<keyword evidence="1" id="KW-1133">Transmembrane helix</keyword>
<evidence type="ECO:0000313" key="3">
    <source>
        <dbReference type="Proteomes" id="UP001197028"/>
    </source>
</evidence>
<organism evidence="2 3">
    <name type="scientific">Acidithiobacillus concretivorus</name>
    <dbReference type="NCBI Taxonomy" id="3063952"/>
    <lineage>
        <taxon>Bacteria</taxon>
        <taxon>Pseudomonadati</taxon>
        <taxon>Pseudomonadota</taxon>
        <taxon>Acidithiobacillia</taxon>
        <taxon>Acidithiobacillales</taxon>
        <taxon>Acidithiobacillaceae</taxon>
        <taxon>Acidithiobacillus</taxon>
    </lineage>
</organism>
<dbReference type="EMBL" id="JABELD010000037">
    <property type="protein sequence ID" value="MBU2738269.1"/>
    <property type="molecule type" value="Genomic_DNA"/>
</dbReference>
<evidence type="ECO:0008006" key="4">
    <source>
        <dbReference type="Google" id="ProtNLM"/>
    </source>
</evidence>
<gene>
    <name evidence="2" type="ORF">HJG40_05575</name>
</gene>
<sequence>MNHKVRSQENMPVSNGESGAVLLLSVIVLAILLGFIAWSTLSTTKTALTSAYQMSNDNQARVAALVGVSALTQYANDIYQHPDDASNGSSNCTQGGGLLGGLLGGLCNLTTGVVSGLLGSAGTSTPIPNGGNGGVAVYMHAGTMAQATLSNTAPFLGATVSAYVLSNSFMPADSLSNPHTASAPGLITIVSQGASGHARATAVAVLGLGPSGSSTGSIQGNVPVNLSGNTTFSGSINLIGGSNSSLSTKGTLGSSGSFSGFNTIISTQSMTLSGSSGSGNLFSDQSITITGSGNYGSLKSLENVTIGGSVNAQIIQTNGTTTLNSSSKVSTITSIGDVTLQSGTSVSNLSTQANVSATNATVGTANVQGNYSESSNGSAASGDVGGSISFPSSNLNVNLTHTPGLQVPITPLTAATLSSPAVNAVAMKSLANYAFTPPPSDSVNGISATVLVNNVNGIPNGTYYLYDSGGTNDYLVTSNTQPSTFINAYKIGNGYSAYNSDINYSNGTWKLEGNTGSTSDIAPGVLWFSGNVNVADGTYFNSIIATGNITTAGQSRVYAVNYAGGTTPPENVCTNTGYSTGGVLGIGATTINPSNFCGTSSTSTFNPASVGNIALLAGGDVSLGASIVVYGDVIAGDVINTSGSTTIYGYLTSAGMDSGTNSFGASTTVNVQNLPSTFTATVPPTWSSTAPASSTASSLVLRSLYWE</sequence>
<keyword evidence="1" id="KW-0472">Membrane</keyword>
<protein>
    <recommendedName>
        <fullName evidence="4">Type 4 fimbrial biogenesis protein PilX N-terminal domain-containing protein</fullName>
    </recommendedName>
</protein>
<accession>A0ABS5ZQJ2</accession>
<dbReference type="Proteomes" id="UP001197028">
    <property type="component" value="Unassembled WGS sequence"/>
</dbReference>